<dbReference type="PANTHER" id="PTHR47272">
    <property type="entry name" value="DDE_TNP_1_7 DOMAIN-CONTAINING PROTEIN"/>
    <property type="match status" value="1"/>
</dbReference>
<sequence length="166" mass="19640">MVSCPIVLSEYNKHMNCVDKFDQNKKSCQIDRKAKKWWHRLFFHFIDAAVVNSYVLYKLQSGMNITMKHFRREISNDLVSKTLVEKRSIHNVSKKQTVAVKKHKPHVNSRIRFEQAAHQPKRGTRRRCARCSTKEKEIRTEWIFSVCNVSLCLAKQKNCFALYHNS</sequence>
<proteinExistence type="predicted"/>
<evidence type="ECO:0000313" key="3">
    <source>
        <dbReference type="Proteomes" id="UP001160148"/>
    </source>
</evidence>
<dbReference type="EMBL" id="CARXXK010000240">
    <property type="protein sequence ID" value="CAI6370176.1"/>
    <property type="molecule type" value="Genomic_DNA"/>
</dbReference>
<organism evidence="2 3">
    <name type="scientific">Macrosiphum euphorbiae</name>
    <name type="common">potato aphid</name>
    <dbReference type="NCBI Taxonomy" id="13131"/>
    <lineage>
        <taxon>Eukaryota</taxon>
        <taxon>Metazoa</taxon>
        <taxon>Ecdysozoa</taxon>
        <taxon>Arthropoda</taxon>
        <taxon>Hexapoda</taxon>
        <taxon>Insecta</taxon>
        <taxon>Pterygota</taxon>
        <taxon>Neoptera</taxon>
        <taxon>Paraneoptera</taxon>
        <taxon>Hemiptera</taxon>
        <taxon>Sternorrhyncha</taxon>
        <taxon>Aphidomorpha</taxon>
        <taxon>Aphidoidea</taxon>
        <taxon>Aphididae</taxon>
        <taxon>Macrosiphini</taxon>
        <taxon>Macrosiphum</taxon>
    </lineage>
</organism>
<gene>
    <name evidence="2" type="ORF">MEUPH1_LOCUS24325</name>
</gene>
<keyword evidence="3" id="KW-1185">Reference proteome</keyword>
<dbReference type="AlphaFoldDB" id="A0AAV0XS66"/>
<dbReference type="InterPro" id="IPR029526">
    <property type="entry name" value="PGBD"/>
</dbReference>
<accession>A0AAV0XS66</accession>
<feature type="domain" description="PiggyBac transposable element-derived protein" evidence="1">
    <location>
        <begin position="4"/>
        <end position="54"/>
    </location>
</feature>
<name>A0AAV0XS66_9HEMI</name>
<dbReference type="Pfam" id="PF13843">
    <property type="entry name" value="DDE_Tnp_1_7"/>
    <property type="match status" value="1"/>
</dbReference>
<reference evidence="2 3" key="1">
    <citation type="submission" date="2023-01" db="EMBL/GenBank/DDBJ databases">
        <authorList>
            <person name="Whitehead M."/>
        </authorList>
    </citation>
    <scope>NUCLEOTIDE SEQUENCE [LARGE SCALE GENOMIC DNA]</scope>
</reference>
<dbReference type="Proteomes" id="UP001160148">
    <property type="component" value="Unassembled WGS sequence"/>
</dbReference>
<protein>
    <recommendedName>
        <fullName evidence="1">PiggyBac transposable element-derived protein domain-containing protein</fullName>
    </recommendedName>
</protein>
<evidence type="ECO:0000259" key="1">
    <source>
        <dbReference type="Pfam" id="PF13843"/>
    </source>
</evidence>
<dbReference type="PANTHER" id="PTHR47272:SF2">
    <property type="entry name" value="PIGGYBAC TRANSPOSABLE ELEMENT-DERIVED PROTEIN 3-LIKE"/>
    <property type="match status" value="1"/>
</dbReference>
<evidence type="ECO:0000313" key="2">
    <source>
        <dbReference type="EMBL" id="CAI6370176.1"/>
    </source>
</evidence>
<comment type="caution">
    <text evidence="2">The sequence shown here is derived from an EMBL/GenBank/DDBJ whole genome shotgun (WGS) entry which is preliminary data.</text>
</comment>